<reference evidence="1" key="1">
    <citation type="submission" date="2023-03" db="EMBL/GenBank/DDBJ databases">
        <title>Massive genome expansion in bonnet fungi (Mycena s.s.) driven by repeated elements and novel gene families across ecological guilds.</title>
        <authorList>
            <consortium name="Lawrence Berkeley National Laboratory"/>
            <person name="Harder C.B."/>
            <person name="Miyauchi S."/>
            <person name="Viragh M."/>
            <person name="Kuo A."/>
            <person name="Thoen E."/>
            <person name="Andreopoulos B."/>
            <person name="Lu D."/>
            <person name="Skrede I."/>
            <person name="Drula E."/>
            <person name="Henrissat B."/>
            <person name="Morin E."/>
            <person name="Kohler A."/>
            <person name="Barry K."/>
            <person name="LaButti K."/>
            <person name="Morin E."/>
            <person name="Salamov A."/>
            <person name="Lipzen A."/>
            <person name="Mereny Z."/>
            <person name="Hegedus B."/>
            <person name="Baldrian P."/>
            <person name="Stursova M."/>
            <person name="Weitz H."/>
            <person name="Taylor A."/>
            <person name="Grigoriev I.V."/>
            <person name="Nagy L.G."/>
            <person name="Martin F."/>
            <person name="Kauserud H."/>
        </authorList>
    </citation>
    <scope>NUCLEOTIDE SEQUENCE</scope>
    <source>
        <strain evidence="1">CBHHK002</strain>
    </source>
</reference>
<comment type="caution">
    <text evidence="1">The sequence shown here is derived from an EMBL/GenBank/DDBJ whole genome shotgun (WGS) entry which is preliminary data.</text>
</comment>
<accession>A0AAD7A162</accession>
<dbReference type="Proteomes" id="UP001218218">
    <property type="component" value="Unassembled WGS sequence"/>
</dbReference>
<name>A0AAD7A162_9AGAR</name>
<keyword evidence="2" id="KW-1185">Reference proteome</keyword>
<protein>
    <submittedName>
        <fullName evidence="1">Uncharacterized protein</fullName>
    </submittedName>
</protein>
<sequence length="207" mass="23280">MGHQSGSIRPEENEQIDWMLHCSISGVLAKLLTVDGSEVHTGIVPLNLYNLKSMSGTNQGHIYYDLVNLAKRRETDRPGSLPDAKRPGTVHGLEVEVDNLVVKLLSDPSFPRVLLRSTSYNGLRALVRFRRPSTTRRATPIEDVEVASKAVTGTTIIPNHHTRRLRDYNLLPSPPLRSYHHLFGSTTRIIHVSSVPRFHQLLQEQKV</sequence>
<dbReference type="AlphaFoldDB" id="A0AAD7A162"/>
<evidence type="ECO:0000313" key="2">
    <source>
        <dbReference type="Proteomes" id="UP001218218"/>
    </source>
</evidence>
<evidence type="ECO:0000313" key="1">
    <source>
        <dbReference type="EMBL" id="KAJ7347436.1"/>
    </source>
</evidence>
<organism evidence="1 2">
    <name type="scientific">Mycena albidolilacea</name>
    <dbReference type="NCBI Taxonomy" id="1033008"/>
    <lineage>
        <taxon>Eukaryota</taxon>
        <taxon>Fungi</taxon>
        <taxon>Dikarya</taxon>
        <taxon>Basidiomycota</taxon>
        <taxon>Agaricomycotina</taxon>
        <taxon>Agaricomycetes</taxon>
        <taxon>Agaricomycetidae</taxon>
        <taxon>Agaricales</taxon>
        <taxon>Marasmiineae</taxon>
        <taxon>Mycenaceae</taxon>
        <taxon>Mycena</taxon>
    </lineage>
</organism>
<proteinExistence type="predicted"/>
<gene>
    <name evidence="1" type="ORF">DFH08DRAFT_809191</name>
</gene>
<dbReference type="EMBL" id="JARIHO010000019">
    <property type="protein sequence ID" value="KAJ7347436.1"/>
    <property type="molecule type" value="Genomic_DNA"/>
</dbReference>